<dbReference type="Pfam" id="PF00990">
    <property type="entry name" value="GGDEF"/>
    <property type="match status" value="1"/>
</dbReference>
<keyword evidence="3 7" id="KW-0812">Transmembrane</keyword>
<evidence type="ECO:0000256" key="7">
    <source>
        <dbReference type="SAM" id="Phobius"/>
    </source>
</evidence>
<comment type="subcellular location">
    <subcellularLocation>
        <location evidence="1">Cell membrane</location>
        <topology evidence="1">Multi-pass membrane protein</topology>
    </subcellularLocation>
</comment>
<feature type="domain" description="HAMP" evidence="8">
    <location>
        <begin position="217"/>
        <end position="270"/>
    </location>
</feature>
<dbReference type="Proteomes" id="UP000198575">
    <property type="component" value="Unassembled WGS sequence"/>
</dbReference>
<dbReference type="CDD" id="cd01949">
    <property type="entry name" value="GGDEF"/>
    <property type="match status" value="1"/>
</dbReference>
<dbReference type="PANTHER" id="PTHR46663">
    <property type="entry name" value="DIGUANYLATE CYCLASE DGCT-RELATED"/>
    <property type="match status" value="1"/>
</dbReference>
<dbReference type="InterPro" id="IPR000160">
    <property type="entry name" value="GGDEF_dom"/>
</dbReference>
<feature type="region of interest" description="Disordered" evidence="6">
    <location>
        <begin position="445"/>
        <end position="466"/>
    </location>
</feature>
<dbReference type="InterPro" id="IPR043128">
    <property type="entry name" value="Rev_trsase/Diguanyl_cyclase"/>
</dbReference>
<dbReference type="RefSeq" id="WP_092404105.1">
    <property type="nucleotide sequence ID" value="NZ_FOVF01000001.1"/>
</dbReference>
<feature type="compositionally biased region" description="Basic and acidic residues" evidence="6">
    <location>
        <begin position="445"/>
        <end position="454"/>
    </location>
</feature>
<dbReference type="InterPro" id="IPR029787">
    <property type="entry name" value="Nucleotide_cyclase"/>
</dbReference>
<proteinExistence type="predicted"/>
<evidence type="ECO:0000259" key="8">
    <source>
        <dbReference type="PROSITE" id="PS50885"/>
    </source>
</evidence>
<keyword evidence="2" id="KW-1003">Cell membrane</keyword>
<dbReference type="SMART" id="SM00267">
    <property type="entry name" value="GGDEF"/>
    <property type="match status" value="1"/>
</dbReference>
<dbReference type="EMBL" id="FOVF01000001">
    <property type="protein sequence ID" value="SFM98184.1"/>
    <property type="molecule type" value="Genomic_DNA"/>
</dbReference>
<dbReference type="InterPro" id="IPR052163">
    <property type="entry name" value="DGC-Regulatory_Protein"/>
</dbReference>
<dbReference type="CDD" id="cd06225">
    <property type="entry name" value="HAMP"/>
    <property type="match status" value="1"/>
</dbReference>
<evidence type="ECO:0000256" key="1">
    <source>
        <dbReference type="ARBA" id="ARBA00004651"/>
    </source>
</evidence>
<feature type="transmembrane region" description="Helical" evidence="7">
    <location>
        <begin position="193"/>
        <end position="215"/>
    </location>
</feature>
<keyword evidence="5 7" id="KW-0472">Membrane</keyword>
<evidence type="ECO:0000259" key="9">
    <source>
        <dbReference type="PROSITE" id="PS50887"/>
    </source>
</evidence>
<dbReference type="Pfam" id="PF00672">
    <property type="entry name" value="HAMP"/>
    <property type="match status" value="1"/>
</dbReference>
<keyword evidence="11" id="KW-1185">Reference proteome</keyword>
<dbReference type="PROSITE" id="PS50885">
    <property type="entry name" value="HAMP"/>
    <property type="match status" value="1"/>
</dbReference>
<dbReference type="Gene3D" id="6.10.340.10">
    <property type="match status" value="1"/>
</dbReference>
<evidence type="ECO:0000313" key="10">
    <source>
        <dbReference type="EMBL" id="SFM98184.1"/>
    </source>
</evidence>
<dbReference type="STRING" id="578942.SAMN05216289_101269"/>
<dbReference type="InterPro" id="IPR029151">
    <property type="entry name" value="Sensor-like_sf"/>
</dbReference>
<organism evidence="10 11">
    <name type="scientific">Dokdonella immobilis</name>
    <dbReference type="NCBI Taxonomy" id="578942"/>
    <lineage>
        <taxon>Bacteria</taxon>
        <taxon>Pseudomonadati</taxon>
        <taxon>Pseudomonadota</taxon>
        <taxon>Gammaproteobacteria</taxon>
        <taxon>Lysobacterales</taxon>
        <taxon>Rhodanobacteraceae</taxon>
        <taxon>Dokdonella</taxon>
    </lineage>
</organism>
<dbReference type="PANTHER" id="PTHR46663:SF2">
    <property type="entry name" value="GGDEF DOMAIN-CONTAINING PROTEIN"/>
    <property type="match status" value="1"/>
</dbReference>
<evidence type="ECO:0000256" key="6">
    <source>
        <dbReference type="SAM" id="MobiDB-lite"/>
    </source>
</evidence>
<dbReference type="SUPFAM" id="SSF103190">
    <property type="entry name" value="Sensory domain-like"/>
    <property type="match status" value="1"/>
</dbReference>
<accession>A0A1I4VAH5</accession>
<dbReference type="SUPFAM" id="SSF158472">
    <property type="entry name" value="HAMP domain-like"/>
    <property type="match status" value="1"/>
</dbReference>
<dbReference type="GO" id="GO:0007165">
    <property type="term" value="P:signal transduction"/>
    <property type="evidence" value="ECO:0007669"/>
    <property type="project" value="InterPro"/>
</dbReference>
<dbReference type="GO" id="GO:0005886">
    <property type="term" value="C:plasma membrane"/>
    <property type="evidence" value="ECO:0007669"/>
    <property type="project" value="UniProtKB-SubCell"/>
</dbReference>
<dbReference type="InterPro" id="IPR033463">
    <property type="entry name" value="sCache_3"/>
</dbReference>
<reference evidence="10 11" key="1">
    <citation type="submission" date="2016-10" db="EMBL/GenBank/DDBJ databases">
        <authorList>
            <person name="de Groot N.N."/>
        </authorList>
    </citation>
    <scope>NUCLEOTIDE SEQUENCE [LARGE SCALE GENOMIC DNA]</scope>
    <source>
        <strain evidence="10 11">CGMCC 1.7659</strain>
    </source>
</reference>
<dbReference type="OrthoDB" id="9812260at2"/>
<evidence type="ECO:0000256" key="4">
    <source>
        <dbReference type="ARBA" id="ARBA00022989"/>
    </source>
</evidence>
<dbReference type="InterPro" id="IPR003660">
    <property type="entry name" value="HAMP_dom"/>
</dbReference>
<feature type="domain" description="GGDEF" evidence="9">
    <location>
        <begin position="304"/>
        <end position="446"/>
    </location>
</feature>
<protein>
    <submittedName>
        <fullName evidence="10">Diguanylate cyclase (GGDEF) domain-containing protein</fullName>
    </submittedName>
</protein>
<sequence>MTYRFGLQARFLTLVVVALLIAVLALGALLQRQWAMRDEVLSLSRESIQRLVVGRLREQARAVGANTAEALVNPLYNFDLEIIGRIVDDVRAQPDVEYVTVYDPEGAVIHDGTDAIASYGQVMSDRLAGAIIRSGDLLIQQNGDMLDVSSPILLGGEKLGGVRIGYTLASVQRYEADASSELSARLGEISRRYVLGVGALLALALVLGIGISLIMQRVLIRPIRRLAHAAREIEAGNLKLSLPGHDRRDEIGELVQAFARMTEVVSRRDRDIRRIANTDSLTGLANRRSFREALDAYVNDREIGEFALILADLDDFKPVNDSFGHDAGDKILMRFAERFRKVVNANEMIETKPARLGGDEFILIARAVPGAGRPLTEIVRRLADSLVEEFSAPTTIDGREIVSSASFGLALYPSDGTTAAQLMKAADIAMYAAKRAGKNRYCFRHDAPGREDGQVRPWGGGADEPG</sequence>
<evidence type="ECO:0000256" key="5">
    <source>
        <dbReference type="ARBA" id="ARBA00023136"/>
    </source>
</evidence>
<dbReference type="SMART" id="SM00304">
    <property type="entry name" value="HAMP"/>
    <property type="match status" value="1"/>
</dbReference>
<dbReference type="NCBIfam" id="TIGR00254">
    <property type="entry name" value="GGDEF"/>
    <property type="match status" value="1"/>
</dbReference>
<dbReference type="PROSITE" id="PS50887">
    <property type="entry name" value="GGDEF"/>
    <property type="match status" value="1"/>
</dbReference>
<keyword evidence="4 7" id="KW-1133">Transmembrane helix</keyword>
<evidence type="ECO:0000256" key="3">
    <source>
        <dbReference type="ARBA" id="ARBA00022692"/>
    </source>
</evidence>
<dbReference type="Pfam" id="PF17203">
    <property type="entry name" value="sCache_3_2"/>
    <property type="match status" value="1"/>
</dbReference>
<evidence type="ECO:0000256" key="2">
    <source>
        <dbReference type="ARBA" id="ARBA00022475"/>
    </source>
</evidence>
<evidence type="ECO:0000313" key="11">
    <source>
        <dbReference type="Proteomes" id="UP000198575"/>
    </source>
</evidence>
<dbReference type="AlphaFoldDB" id="A0A1I4VAH5"/>
<dbReference type="Gene3D" id="3.30.70.270">
    <property type="match status" value="1"/>
</dbReference>
<dbReference type="SUPFAM" id="SSF55073">
    <property type="entry name" value="Nucleotide cyclase"/>
    <property type="match status" value="1"/>
</dbReference>
<name>A0A1I4VAH5_9GAMM</name>
<gene>
    <name evidence="10" type="ORF">SAMN05216289_101269</name>
</gene>